<dbReference type="AlphaFoldDB" id="A0A512ATW9"/>
<keyword evidence="1" id="KW-0175">Coiled coil</keyword>
<dbReference type="PANTHER" id="PTHR30565:SF9">
    <property type="entry name" value="PROTEIN YCIF"/>
    <property type="match status" value="1"/>
</dbReference>
<sequence>MSGLKDLNDLLYHEIQVLYAGEELLVAALPRMIENAQDSSLKAAFTQHLDETKQQLERLKQAAELLNIKVEGDENPSMKGLIAEGEKVMHKDATPEALDAALICGAQKIEHYEISGYGTAAHLADGLGFKVVAELLRQTLQEEQNTDTKLNDLAKNNINRKAAQATES</sequence>
<evidence type="ECO:0000313" key="3">
    <source>
        <dbReference type="Proteomes" id="UP000321532"/>
    </source>
</evidence>
<feature type="coiled-coil region" evidence="1">
    <location>
        <begin position="42"/>
        <end position="69"/>
    </location>
</feature>
<proteinExistence type="predicted"/>
<evidence type="ECO:0000256" key="1">
    <source>
        <dbReference type="SAM" id="Coils"/>
    </source>
</evidence>
<gene>
    <name evidence="2" type="ORF">AAE02nite_08080</name>
</gene>
<dbReference type="InterPro" id="IPR012347">
    <property type="entry name" value="Ferritin-like"/>
</dbReference>
<dbReference type="SUPFAM" id="SSF47240">
    <property type="entry name" value="Ferritin-like"/>
    <property type="match status" value="1"/>
</dbReference>
<name>A0A512ATW9_9BACT</name>
<protein>
    <submittedName>
        <fullName evidence="2">Uncharacterized protein</fullName>
    </submittedName>
</protein>
<dbReference type="PANTHER" id="PTHR30565">
    <property type="entry name" value="PROTEIN YCIF"/>
    <property type="match status" value="1"/>
</dbReference>
<dbReference type="Pfam" id="PF05974">
    <property type="entry name" value="DUF892"/>
    <property type="match status" value="1"/>
</dbReference>
<dbReference type="InterPro" id="IPR010287">
    <property type="entry name" value="DUF892_YciF-like"/>
</dbReference>
<reference evidence="2 3" key="1">
    <citation type="submission" date="2019-07" db="EMBL/GenBank/DDBJ databases">
        <title>Whole genome shotgun sequence of Adhaeribacter aerolatus NBRC 106133.</title>
        <authorList>
            <person name="Hosoyama A."/>
            <person name="Uohara A."/>
            <person name="Ohji S."/>
            <person name="Ichikawa N."/>
        </authorList>
    </citation>
    <scope>NUCLEOTIDE SEQUENCE [LARGE SCALE GENOMIC DNA]</scope>
    <source>
        <strain evidence="2 3">NBRC 106133</strain>
    </source>
</reference>
<evidence type="ECO:0000313" key="2">
    <source>
        <dbReference type="EMBL" id="GEO03144.1"/>
    </source>
</evidence>
<dbReference type="EMBL" id="BJYS01000004">
    <property type="protein sequence ID" value="GEO03144.1"/>
    <property type="molecule type" value="Genomic_DNA"/>
</dbReference>
<dbReference type="InterPro" id="IPR047114">
    <property type="entry name" value="YciF"/>
</dbReference>
<organism evidence="2 3">
    <name type="scientific">Adhaeribacter aerolatus</name>
    <dbReference type="NCBI Taxonomy" id="670289"/>
    <lineage>
        <taxon>Bacteria</taxon>
        <taxon>Pseudomonadati</taxon>
        <taxon>Bacteroidota</taxon>
        <taxon>Cytophagia</taxon>
        <taxon>Cytophagales</taxon>
        <taxon>Hymenobacteraceae</taxon>
        <taxon>Adhaeribacter</taxon>
    </lineage>
</organism>
<comment type="caution">
    <text evidence="2">The sequence shown here is derived from an EMBL/GenBank/DDBJ whole genome shotgun (WGS) entry which is preliminary data.</text>
</comment>
<dbReference type="RefSeq" id="WP_146895184.1">
    <property type="nucleotide sequence ID" value="NZ_BJYS01000004.1"/>
</dbReference>
<keyword evidence="3" id="KW-1185">Reference proteome</keyword>
<dbReference type="Proteomes" id="UP000321532">
    <property type="component" value="Unassembled WGS sequence"/>
</dbReference>
<accession>A0A512ATW9</accession>
<dbReference type="InterPro" id="IPR009078">
    <property type="entry name" value="Ferritin-like_SF"/>
</dbReference>
<dbReference type="OrthoDB" id="9795056at2"/>
<dbReference type="Gene3D" id="1.20.1260.10">
    <property type="match status" value="1"/>
</dbReference>